<dbReference type="Proteomes" id="UP000321400">
    <property type="component" value="Unassembled WGS sequence"/>
</dbReference>
<dbReference type="InterPro" id="IPR020449">
    <property type="entry name" value="Tscrpt_reg_AraC-type_HTH"/>
</dbReference>
<dbReference type="InterPro" id="IPR018060">
    <property type="entry name" value="HTH_AraC"/>
</dbReference>
<dbReference type="Gene3D" id="2.60.120.10">
    <property type="entry name" value="Jelly Rolls"/>
    <property type="match status" value="1"/>
</dbReference>
<evidence type="ECO:0000256" key="1">
    <source>
        <dbReference type="ARBA" id="ARBA00023015"/>
    </source>
</evidence>
<keyword evidence="6" id="KW-1185">Reference proteome</keyword>
<dbReference type="InterPro" id="IPR003313">
    <property type="entry name" value="AraC-bd"/>
</dbReference>
<dbReference type="Pfam" id="PF02311">
    <property type="entry name" value="AraC_binding"/>
    <property type="match status" value="1"/>
</dbReference>
<name>A0A511WYL7_9BACI</name>
<dbReference type="PANTHER" id="PTHR43280:SF2">
    <property type="entry name" value="HTH-TYPE TRANSCRIPTIONAL REGULATOR EXSA"/>
    <property type="match status" value="1"/>
</dbReference>
<evidence type="ECO:0000259" key="4">
    <source>
        <dbReference type="PROSITE" id="PS01124"/>
    </source>
</evidence>
<dbReference type="InterPro" id="IPR009057">
    <property type="entry name" value="Homeodomain-like_sf"/>
</dbReference>
<dbReference type="PROSITE" id="PS01124">
    <property type="entry name" value="HTH_ARAC_FAMILY_2"/>
    <property type="match status" value="1"/>
</dbReference>
<comment type="caution">
    <text evidence="5">The sequence shown here is derived from an EMBL/GenBank/DDBJ whole genome shotgun (WGS) entry which is preliminary data.</text>
</comment>
<dbReference type="AlphaFoldDB" id="A0A511WYL7"/>
<gene>
    <name evidence="5" type="ORF">HAL01_00820</name>
</gene>
<dbReference type="SMART" id="SM00342">
    <property type="entry name" value="HTH_ARAC"/>
    <property type="match status" value="1"/>
</dbReference>
<dbReference type="EMBL" id="BJYE01000001">
    <property type="protein sequence ID" value="GEN55618.1"/>
    <property type="molecule type" value="Genomic_DNA"/>
</dbReference>
<evidence type="ECO:0000256" key="2">
    <source>
        <dbReference type="ARBA" id="ARBA00023125"/>
    </source>
</evidence>
<keyword evidence="2" id="KW-0238">DNA-binding</keyword>
<dbReference type="InterPro" id="IPR037923">
    <property type="entry name" value="HTH-like"/>
</dbReference>
<keyword evidence="3" id="KW-0804">Transcription</keyword>
<dbReference type="PRINTS" id="PR00032">
    <property type="entry name" value="HTHARAC"/>
</dbReference>
<dbReference type="Pfam" id="PF12833">
    <property type="entry name" value="HTH_18"/>
    <property type="match status" value="1"/>
</dbReference>
<accession>A0A511WYL7</accession>
<dbReference type="SUPFAM" id="SSF46689">
    <property type="entry name" value="Homeodomain-like"/>
    <property type="match status" value="2"/>
</dbReference>
<feature type="domain" description="HTH araC/xylS-type" evidence="4">
    <location>
        <begin position="173"/>
        <end position="271"/>
    </location>
</feature>
<dbReference type="GO" id="GO:0043565">
    <property type="term" value="F:sequence-specific DNA binding"/>
    <property type="evidence" value="ECO:0007669"/>
    <property type="project" value="InterPro"/>
</dbReference>
<dbReference type="RefSeq" id="WP_089799237.1">
    <property type="nucleotide sequence ID" value="NZ_BJYE01000001.1"/>
</dbReference>
<reference evidence="5 6" key="1">
    <citation type="submission" date="2019-07" db="EMBL/GenBank/DDBJ databases">
        <title>Whole genome shotgun sequence of Halolactibacillus alkaliphilus NBRC 103919.</title>
        <authorList>
            <person name="Hosoyama A."/>
            <person name="Uohara A."/>
            <person name="Ohji S."/>
            <person name="Ichikawa N."/>
        </authorList>
    </citation>
    <scope>NUCLEOTIDE SEQUENCE [LARGE SCALE GENOMIC DNA]</scope>
    <source>
        <strain evidence="5 6">NBRC 103919</strain>
    </source>
</reference>
<sequence length="279" mass="32497">MVHDLYQMTNNKKEALPFKLLYITHSEYDKNWHSLTHTHHFTELFYIVNGKGSFVLPTHEIPVQKNDLIVINPNIEHTERSNFKDSLEYIALGIEGIAFTLTDNDPYGLFTYQDDQDDILYHLKKLLYEVEHKGTRYEHVCQNIIEILIIKLIRSKRISIEKSEAKQLSHAIALAKYYMTQNFHDPITLDILARVSNINKYYLVHLFKEELGMTPIAYLNALRIKEAKHLLSTTTMAVGEISHITGFSSQSFFTQAFKRETAMTPSTFRQQQFTLVDSH</sequence>
<proteinExistence type="predicted"/>
<evidence type="ECO:0000256" key="3">
    <source>
        <dbReference type="ARBA" id="ARBA00023163"/>
    </source>
</evidence>
<organism evidence="5 6">
    <name type="scientific">Halolactibacillus alkaliphilus</name>
    <dbReference type="NCBI Taxonomy" id="442899"/>
    <lineage>
        <taxon>Bacteria</taxon>
        <taxon>Bacillati</taxon>
        <taxon>Bacillota</taxon>
        <taxon>Bacilli</taxon>
        <taxon>Bacillales</taxon>
        <taxon>Bacillaceae</taxon>
        <taxon>Halolactibacillus</taxon>
    </lineage>
</organism>
<dbReference type="PANTHER" id="PTHR43280">
    <property type="entry name" value="ARAC-FAMILY TRANSCRIPTIONAL REGULATOR"/>
    <property type="match status" value="1"/>
</dbReference>
<dbReference type="GO" id="GO:0003700">
    <property type="term" value="F:DNA-binding transcription factor activity"/>
    <property type="evidence" value="ECO:0007669"/>
    <property type="project" value="InterPro"/>
</dbReference>
<keyword evidence="1" id="KW-0805">Transcription regulation</keyword>
<dbReference type="SUPFAM" id="SSF51215">
    <property type="entry name" value="Regulatory protein AraC"/>
    <property type="match status" value="1"/>
</dbReference>
<dbReference type="InterPro" id="IPR018062">
    <property type="entry name" value="HTH_AraC-typ_CS"/>
</dbReference>
<dbReference type="STRING" id="442899.SAMN05720591_101176"/>
<dbReference type="Gene3D" id="1.10.10.60">
    <property type="entry name" value="Homeodomain-like"/>
    <property type="match status" value="2"/>
</dbReference>
<dbReference type="OrthoDB" id="182534at2"/>
<protein>
    <recommendedName>
        <fullName evidence="4">HTH araC/xylS-type domain-containing protein</fullName>
    </recommendedName>
</protein>
<evidence type="ECO:0000313" key="6">
    <source>
        <dbReference type="Proteomes" id="UP000321400"/>
    </source>
</evidence>
<dbReference type="PROSITE" id="PS00041">
    <property type="entry name" value="HTH_ARAC_FAMILY_1"/>
    <property type="match status" value="1"/>
</dbReference>
<evidence type="ECO:0000313" key="5">
    <source>
        <dbReference type="EMBL" id="GEN55618.1"/>
    </source>
</evidence>
<dbReference type="InterPro" id="IPR014710">
    <property type="entry name" value="RmlC-like_jellyroll"/>
</dbReference>